<evidence type="ECO:0008006" key="9">
    <source>
        <dbReference type="Google" id="ProtNLM"/>
    </source>
</evidence>
<evidence type="ECO:0000313" key="7">
    <source>
        <dbReference type="EMBL" id="KAJ8990329.1"/>
    </source>
</evidence>
<dbReference type="Pfam" id="PF10270">
    <property type="entry name" value="MMgT"/>
    <property type="match status" value="1"/>
</dbReference>
<gene>
    <name evidence="7" type="ORF">HRR80_005813</name>
</gene>
<evidence type="ECO:0000256" key="2">
    <source>
        <dbReference type="ARBA" id="ARBA00006109"/>
    </source>
</evidence>
<evidence type="ECO:0000256" key="4">
    <source>
        <dbReference type="ARBA" id="ARBA00022989"/>
    </source>
</evidence>
<evidence type="ECO:0000256" key="5">
    <source>
        <dbReference type="ARBA" id="ARBA00023136"/>
    </source>
</evidence>
<evidence type="ECO:0000256" key="6">
    <source>
        <dbReference type="SAM" id="SignalP"/>
    </source>
</evidence>
<dbReference type="AlphaFoldDB" id="A0AAN6IT07"/>
<name>A0AAN6IT07_EXODE</name>
<accession>A0AAN6IT07</accession>
<feature type="chain" id="PRO_5042985794" description="DNA mismatch repair protein MSH5" evidence="6">
    <location>
        <begin position="23"/>
        <end position="119"/>
    </location>
</feature>
<comment type="similarity">
    <text evidence="2">Belongs to the membrane magnesium transporter (TC 1.A.67) family.</text>
</comment>
<evidence type="ECO:0000256" key="3">
    <source>
        <dbReference type="ARBA" id="ARBA00022692"/>
    </source>
</evidence>
<reference evidence="7" key="1">
    <citation type="submission" date="2023-01" db="EMBL/GenBank/DDBJ databases">
        <title>Exophiala dermititidis isolated from Cystic Fibrosis Patient.</title>
        <authorList>
            <person name="Kurbessoian T."/>
            <person name="Crocker A."/>
            <person name="Murante D."/>
            <person name="Hogan D.A."/>
            <person name="Stajich J.E."/>
        </authorList>
    </citation>
    <scope>NUCLEOTIDE SEQUENCE</scope>
    <source>
        <strain evidence="7">Ex8</strain>
    </source>
</reference>
<proteinExistence type="inferred from homology"/>
<evidence type="ECO:0000256" key="1">
    <source>
        <dbReference type="ARBA" id="ARBA00004127"/>
    </source>
</evidence>
<sequence>MSVLSRLLVLVGLLSLFHAAYSAHEFSILSTKYHKNAPLPLDIKLETLISVSLACLGLILGSESLKPVSWNEWAGKIEREGEPNPFRGLEDRVGFMDIRKERREFADWARQQGASVAKS</sequence>
<protein>
    <recommendedName>
        <fullName evidence="9">DNA mismatch repair protein MSH5</fullName>
    </recommendedName>
</protein>
<dbReference type="Proteomes" id="UP001161757">
    <property type="component" value="Unassembled WGS sequence"/>
</dbReference>
<comment type="subcellular location">
    <subcellularLocation>
        <location evidence="1">Endomembrane system</location>
        <topology evidence="1">Multi-pass membrane protein</topology>
    </subcellularLocation>
</comment>
<keyword evidence="3" id="KW-0812">Transmembrane</keyword>
<dbReference type="InterPro" id="IPR053279">
    <property type="entry name" value="EMC_subunit"/>
</dbReference>
<dbReference type="PANTHER" id="PTHR28144:SF1">
    <property type="entry name" value="ER MEMBRANE PROTEIN COMPLEX SUBUNIT 5"/>
    <property type="match status" value="1"/>
</dbReference>
<comment type="caution">
    <text evidence="7">The sequence shown here is derived from an EMBL/GenBank/DDBJ whole genome shotgun (WGS) entry which is preliminary data.</text>
</comment>
<keyword evidence="4" id="KW-1133">Transmembrane helix</keyword>
<evidence type="ECO:0000313" key="8">
    <source>
        <dbReference type="Proteomes" id="UP001161757"/>
    </source>
</evidence>
<dbReference type="GO" id="GO:0072546">
    <property type="term" value="C:EMC complex"/>
    <property type="evidence" value="ECO:0007669"/>
    <property type="project" value="TreeGrafter"/>
</dbReference>
<dbReference type="InterPro" id="IPR018937">
    <property type="entry name" value="MMgT"/>
</dbReference>
<dbReference type="GO" id="GO:0034975">
    <property type="term" value="P:protein folding in endoplasmic reticulum"/>
    <property type="evidence" value="ECO:0007669"/>
    <property type="project" value="TreeGrafter"/>
</dbReference>
<dbReference type="PANTHER" id="PTHR28144">
    <property type="entry name" value="ER MEMBRANE PROTEIN COMPLEX SUBUNIT 5"/>
    <property type="match status" value="1"/>
</dbReference>
<organism evidence="7 8">
    <name type="scientific">Exophiala dermatitidis</name>
    <name type="common">Black yeast-like fungus</name>
    <name type="synonym">Wangiella dermatitidis</name>
    <dbReference type="NCBI Taxonomy" id="5970"/>
    <lineage>
        <taxon>Eukaryota</taxon>
        <taxon>Fungi</taxon>
        <taxon>Dikarya</taxon>
        <taxon>Ascomycota</taxon>
        <taxon>Pezizomycotina</taxon>
        <taxon>Eurotiomycetes</taxon>
        <taxon>Chaetothyriomycetidae</taxon>
        <taxon>Chaetothyriales</taxon>
        <taxon>Herpotrichiellaceae</taxon>
        <taxon>Exophiala</taxon>
    </lineage>
</organism>
<keyword evidence="6" id="KW-0732">Signal</keyword>
<keyword evidence="5" id="KW-0472">Membrane</keyword>
<dbReference type="EMBL" id="JAJGCB010000011">
    <property type="protein sequence ID" value="KAJ8990329.1"/>
    <property type="molecule type" value="Genomic_DNA"/>
</dbReference>
<feature type="signal peptide" evidence="6">
    <location>
        <begin position="1"/>
        <end position="22"/>
    </location>
</feature>